<proteinExistence type="predicted"/>
<evidence type="ECO:0000259" key="1">
    <source>
        <dbReference type="Pfam" id="PF08421"/>
    </source>
</evidence>
<dbReference type="Gene3D" id="3.40.50.150">
    <property type="entry name" value="Vaccinia Virus protein VP39"/>
    <property type="match status" value="1"/>
</dbReference>
<dbReference type="AlphaFoldDB" id="A0A0P6WLR8"/>
<gene>
    <name evidence="3" type="ORF">ADM99_13520</name>
</gene>
<dbReference type="OrthoDB" id="9815644at2"/>
<dbReference type="Gene3D" id="6.10.250.3100">
    <property type="match status" value="1"/>
</dbReference>
<protein>
    <submittedName>
        <fullName evidence="3">Methyltransferase</fullName>
    </submittedName>
</protein>
<dbReference type="Pfam" id="PF08484">
    <property type="entry name" value="Methyltransf_14"/>
    <property type="match status" value="1"/>
</dbReference>
<feature type="domain" description="Methyltransferase putative zinc binding" evidence="1">
    <location>
        <begin position="3"/>
        <end position="64"/>
    </location>
</feature>
<dbReference type="GO" id="GO:0008168">
    <property type="term" value="F:methyltransferase activity"/>
    <property type="evidence" value="ECO:0007669"/>
    <property type="project" value="UniProtKB-KW"/>
</dbReference>
<evidence type="ECO:0000313" key="3">
    <source>
        <dbReference type="EMBL" id="KPL70710.1"/>
    </source>
</evidence>
<name>A0A0P6WLR8_9CHLR</name>
<dbReference type="InterPro" id="IPR038576">
    <property type="entry name" value="Methyltransf_Zn-bd_dom_put_sf"/>
</dbReference>
<dbReference type="PATRIC" id="fig|229920.5.peg.42"/>
<dbReference type="Gene3D" id="6.20.50.110">
    <property type="entry name" value="Methyltransferase, zinc-binding domain"/>
    <property type="match status" value="1"/>
</dbReference>
<keyword evidence="3" id="KW-0489">Methyltransferase</keyword>
<organism evidence="3 4">
    <name type="scientific">Leptolinea tardivitalis</name>
    <dbReference type="NCBI Taxonomy" id="229920"/>
    <lineage>
        <taxon>Bacteria</taxon>
        <taxon>Bacillati</taxon>
        <taxon>Chloroflexota</taxon>
        <taxon>Anaerolineae</taxon>
        <taxon>Anaerolineales</taxon>
        <taxon>Anaerolineaceae</taxon>
        <taxon>Leptolinea</taxon>
    </lineage>
</organism>
<dbReference type="InterPro" id="IPR013630">
    <property type="entry name" value="Methyltransf_Zn-bd_dom_put"/>
</dbReference>
<dbReference type="PANTHER" id="PTHR43861:SF5">
    <property type="entry name" value="BLL5978 PROTEIN"/>
    <property type="match status" value="1"/>
</dbReference>
<feature type="domain" description="C-methyltransferase" evidence="2">
    <location>
        <begin position="244"/>
        <end position="399"/>
    </location>
</feature>
<sequence>MKCRSCGETGLTQILDLGKTPLANALLTKEQTQQPEEVFPLDLYFCPHCKLLQISETVSPEKLFRDYFYFSSFSTTAIENARSIAFRLVKERKLDKHNLVVELASNDGYLLKHYQEKGIPVLGIEPAENIAKVANEQGIPTIPEFFTSDFATTLRQKYPNGADVMHANNVLAHVADLNGFVEGIAKMLNATGVAVIECPYGKILVDNVEFDTIYHEHLCYYTVTALQKLFIRHGLTLQDVELLPIHGGSLRLFVGHEPKISEAVRHFLAEEEKWGVNTADVYLTLAKKVETLKEDLTSLLKDLKSQGKRIAAYGASAKGATLLNYFQINSNYLDYVVDRSTVKQGYYTPGSHLEILAPEKLLEDKPDYALLLTWNFWEEIVTQQDAYRKAGGKFIIPIPDIRII</sequence>
<reference evidence="3 4" key="1">
    <citation type="submission" date="2015-07" db="EMBL/GenBank/DDBJ databases">
        <title>Genome sequence of Leptolinea tardivitalis DSM 16556.</title>
        <authorList>
            <person name="Hemp J."/>
            <person name="Ward L.M."/>
            <person name="Pace L.A."/>
            <person name="Fischer W.W."/>
        </authorList>
    </citation>
    <scope>NUCLEOTIDE SEQUENCE [LARGE SCALE GENOMIC DNA]</scope>
    <source>
        <strain evidence="3 4">YMTK-2</strain>
    </source>
</reference>
<dbReference type="STRING" id="229920.ADM99_13520"/>
<dbReference type="Gene3D" id="3.40.50.720">
    <property type="entry name" value="NAD(P)-binding Rossmann-like Domain"/>
    <property type="match status" value="1"/>
</dbReference>
<accession>A0A0P6WLR8</accession>
<keyword evidence="4" id="KW-1185">Reference proteome</keyword>
<dbReference type="EMBL" id="LGCK01000014">
    <property type="protein sequence ID" value="KPL70710.1"/>
    <property type="molecule type" value="Genomic_DNA"/>
</dbReference>
<evidence type="ECO:0000313" key="4">
    <source>
        <dbReference type="Proteomes" id="UP000050430"/>
    </source>
</evidence>
<dbReference type="PANTHER" id="PTHR43861">
    <property type="entry name" value="TRANS-ACONITATE 2-METHYLTRANSFERASE-RELATED"/>
    <property type="match status" value="1"/>
</dbReference>
<dbReference type="InterPro" id="IPR029063">
    <property type="entry name" value="SAM-dependent_MTases_sf"/>
</dbReference>
<keyword evidence="3" id="KW-0808">Transferase</keyword>
<dbReference type="SUPFAM" id="SSF53335">
    <property type="entry name" value="S-adenosyl-L-methionine-dependent methyltransferases"/>
    <property type="match status" value="1"/>
</dbReference>
<dbReference type="Proteomes" id="UP000050430">
    <property type="component" value="Unassembled WGS sequence"/>
</dbReference>
<dbReference type="Pfam" id="PF13489">
    <property type="entry name" value="Methyltransf_23"/>
    <property type="match status" value="1"/>
</dbReference>
<comment type="caution">
    <text evidence="3">The sequence shown here is derived from an EMBL/GenBank/DDBJ whole genome shotgun (WGS) entry which is preliminary data.</text>
</comment>
<evidence type="ECO:0000259" key="2">
    <source>
        <dbReference type="Pfam" id="PF08484"/>
    </source>
</evidence>
<dbReference type="InterPro" id="IPR013691">
    <property type="entry name" value="MeTrfase_14"/>
</dbReference>
<dbReference type="Pfam" id="PF08421">
    <property type="entry name" value="Methyltransf_13"/>
    <property type="match status" value="1"/>
</dbReference>
<dbReference type="GO" id="GO:0032259">
    <property type="term" value="P:methylation"/>
    <property type="evidence" value="ECO:0007669"/>
    <property type="project" value="UniProtKB-KW"/>
</dbReference>